<reference evidence="1" key="1">
    <citation type="submission" date="2020-06" db="EMBL/GenBank/DDBJ databases">
        <authorList>
            <person name="Li T."/>
            <person name="Hu X."/>
            <person name="Zhang T."/>
            <person name="Song X."/>
            <person name="Zhang H."/>
            <person name="Dai N."/>
            <person name="Sheng W."/>
            <person name="Hou X."/>
            <person name="Wei L."/>
        </authorList>
    </citation>
    <scope>NUCLEOTIDE SEQUENCE</scope>
    <source>
        <strain evidence="1">KEN8</strain>
        <tissue evidence="1">Leaf</tissue>
    </source>
</reference>
<organism evidence="1">
    <name type="scientific">Sesamum calycinum</name>
    <dbReference type="NCBI Taxonomy" id="2727403"/>
    <lineage>
        <taxon>Eukaryota</taxon>
        <taxon>Viridiplantae</taxon>
        <taxon>Streptophyta</taxon>
        <taxon>Embryophyta</taxon>
        <taxon>Tracheophyta</taxon>
        <taxon>Spermatophyta</taxon>
        <taxon>Magnoliopsida</taxon>
        <taxon>eudicotyledons</taxon>
        <taxon>Gunneridae</taxon>
        <taxon>Pentapetalae</taxon>
        <taxon>asterids</taxon>
        <taxon>lamiids</taxon>
        <taxon>Lamiales</taxon>
        <taxon>Pedaliaceae</taxon>
        <taxon>Sesamum</taxon>
    </lineage>
</organism>
<comment type="caution">
    <text evidence="1">The sequence shown here is derived from an EMBL/GenBank/DDBJ whole genome shotgun (WGS) entry which is preliminary data.</text>
</comment>
<dbReference type="SUPFAM" id="SSF53756">
    <property type="entry name" value="UDP-Glycosyltransferase/glycogen phosphorylase"/>
    <property type="match status" value="1"/>
</dbReference>
<dbReference type="Gene3D" id="3.40.50.2000">
    <property type="entry name" value="Glycogen Phosphorylase B"/>
    <property type="match status" value="1"/>
</dbReference>
<reference evidence="1" key="2">
    <citation type="journal article" date="2024" name="Plant">
        <title>Genomic evolution and insights into agronomic trait innovations of Sesamum species.</title>
        <authorList>
            <person name="Miao H."/>
            <person name="Wang L."/>
            <person name="Qu L."/>
            <person name="Liu H."/>
            <person name="Sun Y."/>
            <person name="Le M."/>
            <person name="Wang Q."/>
            <person name="Wei S."/>
            <person name="Zheng Y."/>
            <person name="Lin W."/>
            <person name="Duan Y."/>
            <person name="Cao H."/>
            <person name="Xiong S."/>
            <person name="Wang X."/>
            <person name="Wei L."/>
            <person name="Li C."/>
            <person name="Ma Q."/>
            <person name="Ju M."/>
            <person name="Zhao R."/>
            <person name="Li G."/>
            <person name="Mu C."/>
            <person name="Tian Q."/>
            <person name="Mei H."/>
            <person name="Zhang T."/>
            <person name="Gao T."/>
            <person name="Zhang H."/>
        </authorList>
    </citation>
    <scope>NUCLEOTIDE SEQUENCE</scope>
    <source>
        <strain evidence="1">KEN8</strain>
    </source>
</reference>
<evidence type="ECO:0000313" key="1">
    <source>
        <dbReference type="EMBL" id="KAL0341691.1"/>
    </source>
</evidence>
<dbReference type="AlphaFoldDB" id="A0AAW2NGS4"/>
<sequence length="86" mass="9128">MTCGLPTFATCRGGPLEIIQDGISGFHVSCGQGFCPHGRFLSKNAVKIIQISGSIYPKEVGLQRIQEGKADDIILLLETPPEAGEA</sequence>
<gene>
    <name evidence="1" type="ORF">Scaly_1831700</name>
</gene>
<name>A0AAW2NGS4_9LAMI</name>
<accession>A0AAW2NGS4</accession>
<protein>
    <submittedName>
        <fullName evidence="1">Sucrose synthase</fullName>
    </submittedName>
</protein>
<proteinExistence type="predicted"/>
<dbReference type="EMBL" id="JACGWM010000011">
    <property type="protein sequence ID" value="KAL0341691.1"/>
    <property type="molecule type" value="Genomic_DNA"/>
</dbReference>